<organism evidence="2 3">
    <name type="scientific">Streptomyces triticiradicis</name>
    <dbReference type="NCBI Taxonomy" id="2651189"/>
    <lineage>
        <taxon>Bacteria</taxon>
        <taxon>Bacillati</taxon>
        <taxon>Actinomycetota</taxon>
        <taxon>Actinomycetes</taxon>
        <taxon>Kitasatosporales</taxon>
        <taxon>Streptomycetaceae</taxon>
        <taxon>Streptomyces</taxon>
    </lineage>
</organism>
<keyword evidence="3" id="KW-1185">Reference proteome</keyword>
<feature type="region of interest" description="Disordered" evidence="1">
    <location>
        <begin position="1"/>
        <end position="43"/>
    </location>
</feature>
<reference evidence="2 3" key="1">
    <citation type="submission" date="2019-09" db="EMBL/GenBank/DDBJ databases">
        <title>Isolation and identification of active actinomycetes.</title>
        <authorList>
            <person name="Yu Z."/>
            <person name="Han C."/>
            <person name="Yu B."/>
        </authorList>
    </citation>
    <scope>NUCLEOTIDE SEQUENCE [LARGE SCALE GENOMIC DNA]</scope>
    <source>
        <strain evidence="2 3">NEAU-H2</strain>
    </source>
</reference>
<evidence type="ECO:0000256" key="1">
    <source>
        <dbReference type="SAM" id="MobiDB-lite"/>
    </source>
</evidence>
<feature type="compositionally biased region" description="Basic and acidic residues" evidence="1">
    <location>
        <begin position="1"/>
        <end position="11"/>
    </location>
</feature>
<proteinExistence type="predicted"/>
<evidence type="ECO:0000313" key="3">
    <source>
        <dbReference type="Proteomes" id="UP000442990"/>
    </source>
</evidence>
<dbReference type="Proteomes" id="UP000442990">
    <property type="component" value="Unassembled WGS sequence"/>
</dbReference>
<comment type="caution">
    <text evidence="2">The sequence shown here is derived from an EMBL/GenBank/DDBJ whole genome shotgun (WGS) entry which is preliminary data.</text>
</comment>
<dbReference type="AlphaFoldDB" id="A0A7J5DFX6"/>
<protein>
    <submittedName>
        <fullName evidence="2">Uncharacterized protein</fullName>
    </submittedName>
</protein>
<sequence>MTAPVDREGSRRAANSRKRQSRRPSRLGLAAGTTPKPDRVREEDAGFPGLLARVWQKASAAADLRAALDTLLTLDGHVPAEVQESALRTADAAALKVVAGLSADAREPAGAVTDPAERTVFLGEIGLTTGGRVVVRVPSQQPLAKQHTLVAGVLRVPWTARHLDDYRREVTTAQERLDRDAADSRRWLAEQGSEGREALLAQLTEGAQRTAPFMLYIEDKQYTNFRDTNTVVGKTLWPGHPDCVFAGLAGLPLELWSDHDALLVVGISLLIRSAGYGRIEEVNGSQLTPQNVGRLLERTRRNYNEALGGEKIPAAGPDAGIDALMALAAGLGAHRPEVARTVQLYREIHGALIHKVEKVAAPHGEVAAERDRQVTGHLRATLPVVGDRLAELRLAGDAGPAWLARPYGEFGTGLEAVVYEAVAATTAAFGADFSMSRGIRSLPELVRALRAEAWDEISAWGITDFFCCVVPAQEARRHYGDSLATLADTAWAMSSRMQYNSWHFIAGNLPRTSKVLERDHFVPPTIPDIAHFSDQHHHGHVNNMVRFTIRSPHPVEVCGRPFNGFMDLRIVRADGEPYTEQEMLAAHQVAAFIARMTQQAAALAEQGEQAGVTAFDSAWHWRSITGTPAGGAAPEPPRSQVA</sequence>
<accession>A0A7J5DFX6</accession>
<gene>
    <name evidence="2" type="ORF">F8144_17520</name>
</gene>
<feature type="compositionally biased region" description="Basic residues" evidence="1">
    <location>
        <begin position="14"/>
        <end position="25"/>
    </location>
</feature>
<dbReference type="EMBL" id="WBKG01000013">
    <property type="protein sequence ID" value="KAB1987517.1"/>
    <property type="molecule type" value="Genomic_DNA"/>
</dbReference>
<name>A0A7J5DFX6_9ACTN</name>
<evidence type="ECO:0000313" key="2">
    <source>
        <dbReference type="EMBL" id="KAB1987517.1"/>
    </source>
</evidence>
<dbReference type="RefSeq" id="WP_151470270.1">
    <property type="nucleotide sequence ID" value="NZ_WBKG01000013.1"/>
</dbReference>